<keyword evidence="3" id="KW-1185">Reference proteome</keyword>
<protein>
    <submittedName>
        <fullName evidence="2">Uncharacterized protein</fullName>
    </submittedName>
</protein>
<evidence type="ECO:0000313" key="3">
    <source>
        <dbReference type="Proteomes" id="UP000016368"/>
    </source>
</evidence>
<organism evidence="2 3">
    <name type="scientific">Hylemonella gracilis ATCC 19624</name>
    <dbReference type="NCBI Taxonomy" id="887062"/>
    <lineage>
        <taxon>Bacteria</taxon>
        <taxon>Pseudomonadati</taxon>
        <taxon>Pseudomonadota</taxon>
        <taxon>Betaproteobacteria</taxon>
        <taxon>Burkholderiales</taxon>
        <taxon>Comamonadaceae</taxon>
        <taxon>Hylemonella</taxon>
    </lineage>
</organism>
<feature type="region of interest" description="Disordered" evidence="1">
    <location>
        <begin position="23"/>
        <end position="72"/>
    </location>
</feature>
<evidence type="ECO:0000313" key="2">
    <source>
        <dbReference type="EMBL" id="EGI77142.1"/>
    </source>
</evidence>
<dbReference type="EMBL" id="AEGR01000052">
    <property type="protein sequence ID" value="EGI77142.1"/>
    <property type="molecule type" value="Genomic_DNA"/>
</dbReference>
<feature type="compositionally biased region" description="Low complexity" evidence="1">
    <location>
        <begin position="56"/>
        <end position="72"/>
    </location>
</feature>
<accession>F3KSS3</accession>
<feature type="compositionally biased region" description="Basic residues" evidence="1">
    <location>
        <begin position="38"/>
        <end position="48"/>
    </location>
</feature>
<evidence type="ECO:0000256" key="1">
    <source>
        <dbReference type="SAM" id="MobiDB-lite"/>
    </source>
</evidence>
<dbReference type="Proteomes" id="UP000016368">
    <property type="component" value="Unassembled WGS sequence"/>
</dbReference>
<name>F3KSS3_9BURK</name>
<dbReference type="AlphaFoldDB" id="F3KSS3"/>
<proteinExistence type="predicted"/>
<sequence>MGKNYTMNSARLAKRRLALRLKPLTLPAPRNPLVSPALKRKAGAHRKTAKSERQAGRQALRQALRQSLQQMR</sequence>
<gene>
    <name evidence="2" type="ORF">HGR_07511</name>
</gene>
<reference evidence="2 3" key="1">
    <citation type="journal article" date="2011" name="EMBO J.">
        <title>Structural diversity of bacterial flagellar motors.</title>
        <authorList>
            <person name="Chen S."/>
            <person name="Beeby M."/>
            <person name="Murphy G.E."/>
            <person name="Leadbetter J.R."/>
            <person name="Hendrixson D.R."/>
            <person name="Briegel A."/>
            <person name="Li Z."/>
            <person name="Shi J."/>
            <person name="Tocheva E.I."/>
            <person name="Muller A."/>
            <person name="Dobro M.J."/>
            <person name="Jensen G.J."/>
        </authorList>
    </citation>
    <scope>NUCLEOTIDE SEQUENCE [LARGE SCALE GENOMIC DNA]</scope>
    <source>
        <strain evidence="2 3">ATCC 19624</strain>
    </source>
</reference>
<comment type="caution">
    <text evidence="2">The sequence shown here is derived from an EMBL/GenBank/DDBJ whole genome shotgun (WGS) entry which is preliminary data.</text>
</comment>